<dbReference type="Proteomes" id="UP001230649">
    <property type="component" value="Unassembled WGS sequence"/>
</dbReference>
<sequence length="628" mass="69542">MSSRSSRSTLDHDHHSRLPVSDTTASPLTNWTPRRRVRDVSSPNRSSLLGDAPSVPASQARLYSASSRGPDAVHNRDHSGVTSRTARRGNLNTTTLDHATTSKKAILEDRFEKMLALLDIDDSDSDSVDRRKHVKVDGDGVLASDDVGHDRVPPRQPRTPSPALTNIQHEDVRSPTSTQHTTSFEQLRKIVTAISPSSTPRRRRAARVTQQYLETVRRAEQDGDDGDETRRGRNESFGTVESDSASRMPDVRDGGHSQPDKTNGRRPNGMDLAERPWKDKTFHADDLSLSSAPLGASTGHGVDYARPRRLQDQSGRGGLARHMVPSRHQVTVRRPESRSTSTSTSESRDERRDVFDTAPPSDLDIRFPALSPEPSPLNSRRRGTAETVRDIPEREPSGDDEIAAKLSDRNPHPEEAVSAMAEVGMPDFDLRWRETKHLVDSYLSNRQHQLPGAFTEIHSHEAISVRETPLVPQTYSGHYPSNEIVNGSGSGGAVMDRLEAVTEEVQALREQVAELSNLLSKGLDGRRAPAVFTRHFDGEEGRRTQDARWTGAGNGAELGSPVYFFLAHVDSLVHGREETGNTSSDSPLHIPDSATMARICDPGNLDLLRRKIDDWERMSRRSEQGRLN</sequence>
<evidence type="ECO:0000313" key="2">
    <source>
        <dbReference type="Proteomes" id="UP001230649"/>
    </source>
</evidence>
<gene>
    <name evidence="1" type="ORF">QFC20_003136</name>
</gene>
<keyword evidence="2" id="KW-1185">Reference proteome</keyword>
<accession>A0ACC2WFV0</accession>
<protein>
    <submittedName>
        <fullName evidence="1">Uncharacterized protein</fullName>
    </submittedName>
</protein>
<proteinExistence type="predicted"/>
<reference evidence="1" key="1">
    <citation type="submission" date="2023-04" db="EMBL/GenBank/DDBJ databases">
        <title>Draft Genome sequencing of Naganishia species isolated from polar environments using Oxford Nanopore Technology.</title>
        <authorList>
            <person name="Leo P."/>
            <person name="Venkateswaran K."/>
        </authorList>
    </citation>
    <scope>NUCLEOTIDE SEQUENCE</scope>
    <source>
        <strain evidence="1">MNA-CCFEE 5262</strain>
    </source>
</reference>
<dbReference type="EMBL" id="JASBWS010000027">
    <property type="protein sequence ID" value="KAJ9109936.1"/>
    <property type="molecule type" value="Genomic_DNA"/>
</dbReference>
<organism evidence="1 2">
    <name type="scientific">Naganishia adeliensis</name>
    <dbReference type="NCBI Taxonomy" id="92952"/>
    <lineage>
        <taxon>Eukaryota</taxon>
        <taxon>Fungi</taxon>
        <taxon>Dikarya</taxon>
        <taxon>Basidiomycota</taxon>
        <taxon>Agaricomycotina</taxon>
        <taxon>Tremellomycetes</taxon>
        <taxon>Filobasidiales</taxon>
        <taxon>Filobasidiaceae</taxon>
        <taxon>Naganishia</taxon>
    </lineage>
</organism>
<comment type="caution">
    <text evidence="1">The sequence shown here is derived from an EMBL/GenBank/DDBJ whole genome shotgun (WGS) entry which is preliminary data.</text>
</comment>
<name>A0ACC2WFV0_9TREE</name>
<evidence type="ECO:0000313" key="1">
    <source>
        <dbReference type="EMBL" id="KAJ9109936.1"/>
    </source>
</evidence>